<proteinExistence type="predicted"/>
<organism evidence="2 3">
    <name type="scientific">Lentinula aciculospora</name>
    <dbReference type="NCBI Taxonomy" id="153920"/>
    <lineage>
        <taxon>Eukaryota</taxon>
        <taxon>Fungi</taxon>
        <taxon>Dikarya</taxon>
        <taxon>Basidiomycota</taxon>
        <taxon>Agaricomycotina</taxon>
        <taxon>Agaricomycetes</taxon>
        <taxon>Agaricomycetidae</taxon>
        <taxon>Agaricales</taxon>
        <taxon>Marasmiineae</taxon>
        <taxon>Omphalotaceae</taxon>
        <taxon>Lentinula</taxon>
    </lineage>
</organism>
<evidence type="ECO:0000313" key="3">
    <source>
        <dbReference type="Proteomes" id="UP001150266"/>
    </source>
</evidence>
<keyword evidence="1" id="KW-1133">Transmembrane helix</keyword>
<evidence type="ECO:0000313" key="2">
    <source>
        <dbReference type="EMBL" id="KAJ4490723.1"/>
    </source>
</evidence>
<dbReference type="Proteomes" id="UP001150266">
    <property type="component" value="Unassembled WGS sequence"/>
</dbReference>
<gene>
    <name evidence="2" type="ORF">J3R30DRAFT_127603</name>
</gene>
<feature type="transmembrane region" description="Helical" evidence="1">
    <location>
        <begin position="90"/>
        <end position="113"/>
    </location>
</feature>
<sequence length="133" mass="14605">MAIHLAKMTPPAFRATFPGVVYQVGNMVFSAIAQIEQVETHLKPRFPSLSAAPILQDRKLFPIMRESFFQFHNRTFPTISSRALSPSRRLVSSATAFFFAFTIISSGTSSLIITLSSAPPSSNAAQCFSNSYP</sequence>
<keyword evidence="1" id="KW-0812">Transmembrane</keyword>
<dbReference type="OrthoDB" id="5296287at2759"/>
<dbReference type="AlphaFoldDB" id="A0A9W9AUA3"/>
<keyword evidence="1" id="KW-0472">Membrane</keyword>
<protein>
    <submittedName>
        <fullName evidence="2">Uncharacterized protein</fullName>
    </submittedName>
</protein>
<accession>A0A9W9AUA3</accession>
<dbReference type="EMBL" id="JAOTPV010000001">
    <property type="protein sequence ID" value="KAJ4490723.1"/>
    <property type="molecule type" value="Genomic_DNA"/>
</dbReference>
<keyword evidence="3" id="KW-1185">Reference proteome</keyword>
<comment type="caution">
    <text evidence="2">The sequence shown here is derived from an EMBL/GenBank/DDBJ whole genome shotgun (WGS) entry which is preliminary data.</text>
</comment>
<reference evidence="2" key="1">
    <citation type="submission" date="2022-08" db="EMBL/GenBank/DDBJ databases">
        <title>A Global Phylogenomic Analysis of the Shiitake Genus Lentinula.</title>
        <authorList>
            <consortium name="DOE Joint Genome Institute"/>
            <person name="Sierra-Patev S."/>
            <person name="Min B."/>
            <person name="Naranjo-Ortiz M."/>
            <person name="Looney B."/>
            <person name="Konkel Z."/>
            <person name="Slot J.C."/>
            <person name="Sakamoto Y."/>
            <person name="Steenwyk J.L."/>
            <person name="Rokas A."/>
            <person name="Carro J."/>
            <person name="Camarero S."/>
            <person name="Ferreira P."/>
            <person name="Molpeceres G."/>
            <person name="Ruiz-Duenas F.J."/>
            <person name="Serrano A."/>
            <person name="Henrissat B."/>
            <person name="Drula E."/>
            <person name="Hughes K.W."/>
            <person name="Mata J.L."/>
            <person name="Ishikawa N.K."/>
            <person name="Vargas-Isla R."/>
            <person name="Ushijima S."/>
            <person name="Smith C.A."/>
            <person name="Ahrendt S."/>
            <person name="Andreopoulos W."/>
            <person name="He G."/>
            <person name="Labutti K."/>
            <person name="Lipzen A."/>
            <person name="Ng V."/>
            <person name="Riley R."/>
            <person name="Sandor L."/>
            <person name="Barry K."/>
            <person name="Martinez A.T."/>
            <person name="Xiao Y."/>
            <person name="Gibbons J.G."/>
            <person name="Terashima K."/>
            <person name="Grigoriev I.V."/>
            <person name="Hibbett D.S."/>
        </authorList>
    </citation>
    <scope>NUCLEOTIDE SEQUENCE</scope>
    <source>
        <strain evidence="2">JLM2183</strain>
    </source>
</reference>
<evidence type="ECO:0000256" key="1">
    <source>
        <dbReference type="SAM" id="Phobius"/>
    </source>
</evidence>
<name>A0A9W9AUA3_9AGAR</name>